<keyword evidence="1" id="KW-0812">Transmembrane</keyword>
<comment type="caution">
    <text evidence="2">The sequence shown here is derived from an EMBL/GenBank/DDBJ whole genome shotgun (WGS) entry which is preliminary data.</text>
</comment>
<sequence>MGKTLTRTLWCLLLAGALTWLAILLWTGHQATAWLTTRLIIAQAVAFPTLLHGSLASYAGPAHSWGRRLPWPLTRLRAPGRQVEC</sequence>
<organism evidence="2 3">
    <name type="scientific">Rothia nasimurium</name>
    <dbReference type="NCBI Taxonomy" id="85336"/>
    <lineage>
        <taxon>Bacteria</taxon>
        <taxon>Bacillati</taxon>
        <taxon>Actinomycetota</taxon>
        <taxon>Actinomycetes</taxon>
        <taxon>Micrococcales</taxon>
        <taxon>Micrococcaceae</taxon>
        <taxon>Rothia</taxon>
    </lineage>
</organism>
<accession>A0A1Y1RRS2</accession>
<protein>
    <submittedName>
        <fullName evidence="2">Uncharacterized protein</fullName>
    </submittedName>
</protein>
<keyword evidence="1" id="KW-0472">Membrane</keyword>
<keyword evidence="3" id="KW-1185">Reference proteome</keyword>
<dbReference type="EMBL" id="LXWF01000005">
    <property type="protein sequence ID" value="ORC24373.1"/>
    <property type="molecule type" value="Genomic_DNA"/>
</dbReference>
<feature type="transmembrane region" description="Helical" evidence="1">
    <location>
        <begin position="40"/>
        <end position="59"/>
    </location>
</feature>
<reference evidence="2 3" key="1">
    <citation type="submission" date="2016-05" db="EMBL/GenBank/DDBJ databases">
        <title>Draft genome sequence of a porcine commensal Rothia nasimurium.</title>
        <authorList>
            <person name="Gaiser R.A."/>
            <person name="Van Baarlen P."/>
            <person name="Wells J.M."/>
        </authorList>
    </citation>
    <scope>NUCLEOTIDE SEQUENCE [LARGE SCALE GENOMIC DNA]</scope>
    <source>
        <strain evidence="2 3">PT-32</strain>
    </source>
</reference>
<proteinExistence type="predicted"/>
<evidence type="ECO:0000256" key="1">
    <source>
        <dbReference type="SAM" id="Phobius"/>
    </source>
</evidence>
<dbReference type="Proteomes" id="UP000192359">
    <property type="component" value="Unassembled WGS sequence"/>
</dbReference>
<name>A0A1Y1RRS2_9MICC</name>
<evidence type="ECO:0000313" key="2">
    <source>
        <dbReference type="EMBL" id="ORC24373.1"/>
    </source>
</evidence>
<dbReference type="AlphaFoldDB" id="A0A1Y1RRS2"/>
<gene>
    <name evidence="2" type="ORF">A7979_10290</name>
</gene>
<evidence type="ECO:0000313" key="3">
    <source>
        <dbReference type="Proteomes" id="UP000192359"/>
    </source>
</evidence>
<keyword evidence="1" id="KW-1133">Transmembrane helix</keyword>